<name>A0ABU6P0I2_9BACI</name>
<dbReference type="GeneID" id="301139401"/>
<keyword evidence="2" id="KW-1185">Reference proteome</keyword>
<dbReference type="Proteomes" id="UP001342826">
    <property type="component" value="Unassembled WGS sequence"/>
</dbReference>
<protein>
    <submittedName>
        <fullName evidence="1">PD-(D/E)XK nuclease family protein</fullName>
    </submittedName>
</protein>
<dbReference type="RefSeq" id="WP_235842936.1">
    <property type="nucleotide sequence ID" value="NZ_JARTFQ010000004.1"/>
</dbReference>
<accession>A0ABU6P0I2</accession>
<evidence type="ECO:0000313" key="2">
    <source>
        <dbReference type="Proteomes" id="UP001342826"/>
    </source>
</evidence>
<evidence type="ECO:0000313" key="1">
    <source>
        <dbReference type="EMBL" id="MED4402877.1"/>
    </source>
</evidence>
<comment type="caution">
    <text evidence="1">The sequence shown here is derived from an EMBL/GenBank/DDBJ whole genome shotgun (WGS) entry which is preliminary data.</text>
</comment>
<gene>
    <name evidence="1" type="ORF">P9271_16355</name>
</gene>
<reference evidence="1 2" key="1">
    <citation type="submission" date="2023-03" db="EMBL/GenBank/DDBJ databases">
        <title>Bacillus Genome Sequencing.</title>
        <authorList>
            <person name="Dunlap C."/>
        </authorList>
    </citation>
    <scope>NUCLEOTIDE SEQUENCE [LARGE SCALE GENOMIC DNA]</scope>
    <source>
        <strain evidence="1 2">NRS-1717</strain>
    </source>
</reference>
<organism evidence="1 2">
    <name type="scientific">Metabacillus fastidiosus</name>
    <dbReference type="NCBI Taxonomy" id="1458"/>
    <lineage>
        <taxon>Bacteria</taxon>
        <taxon>Bacillati</taxon>
        <taxon>Bacillota</taxon>
        <taxon>Bacilli</taxon>
        <taxon>Bacillales</taxon>
        <taxon>Bacillaceae</taxon>
        <taxon>Metabacillus</taxon>
    </lineage>
</organism>
<sequence>MKNMHHLVSVKTMTDYHLESFIRCPYKFYYQYIVSANFHQVRWRQAVQFIVNQVVQKYYQLPLHTRNKINILKLIDKYWKGIDLNYFESKIDYYIILAKTTDHLLQFLMTDNGPKPPLFLYEKLNTYIEELETQLSVTFELAEWSTDSFIIKKYLIEADEEMTKLYNYLIVVFSNQAFGKLPEKIEIITLLEGKRYTYFPKNDDVKKGIIYLKHMKSLLQHPDGYIKTNLLRECMSCPFTQRCKESSNEFEEVHKLTNNLLH</sequence>
<proteinExistence type="predicted"/>
<dbReference type="EMBL" id="JARTFS010000013">
    <property type="protein sequence ID" value="MED4402877.1"/>
    <property type="molecule type" value="Genomic_DNA"/>
</dbReference>